<evidence type="ECO:0000313" key="2">
    <source>
        <dbReference type="Proteomes" id="UP000820977"/>
    </source>
</evidence>
<name>A0ABX2B3N5_9BACT</name>
<comment type="caution">
    <text evidence="1">The sequence shown here is derived from an EMBL/GenBank/DDBJ whole genome shotgun (WGS) entry which is preliminary data.</text>
</comment>
<proteinExistence type="predicted"/>
<dbReference type="EMBL" id="JABKKJ010000004">
    <property type="protein sequence ID" value="NPE24709.1"/>
    <property type="molecule type" value="Genomic_DNA"/>
</dbReference>
<evidence type="ECO:0008006" key="3">
    <source>
        <dbReference type="Google" id="ProtNLM"/>
    </source>
</evidence>
<gene>
    <name evidence="1" type="ORF">HPS54_04110</name>
</gene>
<organism evidence="1 2">
    <name type="scientific">Xylanibacter caecicola</name>
    <dbReference type="NCBI Taxonomy" id="2736294"/>
    <lineage>
        <taxon>Bacteria</taxon>
        <taxon>Pseudomonadati</taxon>
        <taxon>Bacteroidota</taxon>
        <taxon>Bacteroidia</taxon>
        <taxon>Bacteroidales</taxon>
        <taxon>Prevotellaceae</taxon>
        <taxon>Xylanibacter</taxon>
    </lineage>
</organism>
<dbReference type="Proteomes" id="UP000820977">
    <property type="component" value="Unassembled WGS sequence"/>
</dbReference>
<dbReference type="RefSeq" id="WP_172344204.1">
    <property type="nucleotide sequence ID" value="NZ_CATJFF010000016.1"/>
</dbReference>
<keyword evidence="2" id="KW-1185">Reference proteome</keyword>
<protein>
    <recommendedName>
        <fullName evidence="3">TonB C-terminal domain-containing protein</fullName>
    </recommendedName>
</protein>
<sequence>MERFTHHFLQVLRTKATTVLRTIVYTIIMLGAFCRSNAKEYKPVIQNIDSILISHSDWYLMTDCDVSCMNFEVDFASKIRRYKIKDRRIINNLHDMLRNLEPSRRQTMDVRCKIYFYSSDSVRTACMDRGYMFMEGYFFKVSQELKNYIDSIVCKEDYEEKHTVVQERRVENIMIAGKDTLRRYLKKAADSLYKIPDIPDTIELKGFCRMDIMGNTTVVNVLIKNKTKEKTVINPVVNHIMELYKNEIKWQPNKERLPFDFVPINLTFVFRKNEEEIQHQ</sequence>
<accession>A0ABX2B3N5</accession>
<evidence type="ECO:0000313" key="1">
    <source>
        <dbReference type="EMBL" id="NPE24709.1"/>
    </source>
</evidence>
<reference evidence="1 2" key="1">
    <citation type="submission" date="2020-05" db="EMBL/GenBank/DDBJ databases">
        <title>Distinct polysaccharide utilization as determinants for interspecies competition between intestinal Prevotella spp.</title>
        <authorList>
            <person name="Galvez E.J.C."/>
            <person name="Iljazovic A."/>
            <person name="Strowig T."/>
        </authorList>
    </citation>
    <scope>NUCLEOTIDE SEQUENCE [LARGE SCALE GENOMIC DNA]</scope>
    <source>
        <strain evidence="1 2">PCHR</strain>
    </source>
</reference>